<dbReference type="Proteomes" id="UP000295781">
    <property type="component" value="Chromosome"/>
</dbReference>
<dbReference type="GO" id="GO:0004048">
    <property type="term" value="F:anthranilate phosphoribosyltransferase activity"/>
    <property type="evidence" value="ECO:0007669"/>
    <property type="project" value="InterPro"/>
</dbReference>
<evidence type="ECO:0000259" key="3">
    <source>
        <dbReference type="Pfam" id="PF00591"/>
    </source>
</evidence>
<dbReference type="Pfam" id="PF00591">
    <property type="entry name" value="Glycos_transf_3"/>
    <property type="match status" value="1"/>
</dbReference>
<evidence type="ECO:0000256" key="2">
    <source>
        <dbReference type="ARBA" id="ARBA00022679"/>
    </source>
</evidence>
<dbReference type="InterPro" id="IPR005940">
    <property type="entry name" value="Anthranilate_Pribosyl_Tfrase"/>
</dbReference>
<dbReference type="AlphaFoldDB" id="A0A4P2Q387"/>
<dbReference type="Gene3D" id="3.40.1030.10">
    <property type="entry name" value="Nucleoside phosphorylase/phosphoribosyltransferase catalytic domain"/>
    <property type="match status" value="1"/>
</dbReference>
<keyword evidence="1" id="KW-0328">Glycosyltransferase</keyword>
<dbReference type="SUPFAM" id="SSF52418">
    <property type="entry name" value="Nucleoside phosphorylase/phosphoribosyltransferase catalytic domain"/>
    <property type="match status" value="1"/>
</dbReference>
<feature type="domain" description="Glycosyl transferase family 3" evidence="3">
    <location>
        <begin position="266"/>
        <end position="423"/>
    </location>
</feature>
<dbReference type="GO" id="GO:0000162">
    <property type="term" value="P:L-tryptophan biosynthetic process"/>
    <property type="evidence" value="ECO:0007669"/>
    <property type="project" value="InterPro"/>
</dbReference>
<evidence type="ECO:0000256" key="1">
    <source>
        <dbReference type="ARBA" id="ARBA00022676"/>
    </source>
</evidence>
<dbReference type="PANTHER" id="PTHR43285">
    <property type="entry name" value="ANTHRANILATE PHOSPHORIBOSYLTRANSFERASE"/>
    <property type="match status" value="1"/>
</dbReference>
<dbReference type="InterPro" id="IPR000312">
    <property type="entry name" value="Glycosyl_Trfase_fam3"/>
</dbReference>
<dbReference type="GO" id="GO:0005829">
    <property type="term" value="C:cytosol"/>
    <property type="evidence" value="ECO:0007669"/>
    <property type="project" value="TreeGrafter"/>
</dbReference>
<accession>A0A4P2Q387</accession>
<sequence length="432" mass="46536">MQEYLEKDHGNESRVMLLPRERLRLLYEDVSDAERAEVLAELGPLTAVFSRFLQAERAVEPLDGRALAALFDACGDPGRSPEELLGILRMLAPAGGRVGQRQVNWLVDRLRARVAAHLEREIGSFELLPHDHAFGSGGDFCKTAHATTAASIVAAPLRPICKTGTNNVTSEHGSAQAATQMGYRSSRFDPRRINEELGAGGFAFVPLASLGFPYSDALRQARRLLWEEAHAALRRAHRAGTAGWASVVRRTRIPLDILKIVSPNAQVLGPRRHATGVCHLDMLPFVLGIFLHLGASGIIAHAYDGIDEISNASSDRSGAPNNLVVELGPERVEVAELGPEHLGLARVGLAAIREERRLADEVATLRRIVAGDERGPKRDFVVANAGALLAMGEPPAGGAPDLLGRLREGIRLAQRTIDSGAALSSLTRWAAA</sequence>
<dbReference type="RefSeq" id="WP_129349209.1">
    <property type="nucleotide sequence ID" value="NZ_CP012670.1"/>
</dbReference>
<evidence type="ECO:0000313" key="4">
    <source>
        <dbReference type="EMBL" id="AUX23785.1"/>
    </source>
</evidence>
<keyword evidence="2" id="KW-0808">Transferase</keyword>
<organism evidence="4 5">
    <name type="scientific">Sorangium cellulosum</name>
    <name type="common">Polyangium cellulosum</name>
    <dbReference type="NCBI Taxonomy" id="56"/>
    <lineage>
        <taxon>Bacteria</taxon>
        <taxon>Pseudomonadati</taxon>
        <taxon>Myxococcota</taxon>
        <taxon>Polyangia</taxon>
        <taxon>Polyangiales</taxon>
        <taxon>Polyangiaceae</taxon>
        <taxon>Sorangium</taxon>
    </lineage>
</organism>
<dbReference type="EMBL" id="CP012670">
    <property type="protein sequence ID" value="AUX23785.1"/>
    <property type="molecule type" value="Genomic_DNA"/>
</dbReference>
<name>A0A4P2Q387_SORCE</name>
<dbReference type="OrthoDB" id="9806430at2"/>
<dbReference type="InterPro" id="IPR035902">
    <property type="entry name" value="Nuc_phospho_transferase"/>
</dbReference>
<reference evidence="4 5" key="1">
    <citation type="submission" date="2015-09" db="EMBL/GenBank/DDBJ databases">
        <title>Sorangium comparison.</title>
        <authorList>
            <person name="Zaburannyi N."/>
            <person name="Bunk B."/>
            <person name="Overmann J."/>
            <person name="Mueller R."/>
        </authorList>
    </citation>
    <scope>NUCLEOTIDE SEQUENCE [LARGE SCALE GENOMIC DNA]</scope>
    <source>
        <strain evidence="4 5">So ceGT47</strain>
    </source>
</reference>
<gene>
    <name evidence="4" type="ORF">SOCEGT47_043150</name>
</gene>
<evidence type="ECO:0000313" key="5">
    <source>
        <dbReference type="Proteomes" id="UP000295781"/>
    </source>
</evidence>
<protein>
    <recommendedName>
        <fullName evidence="3">Glycosyl transferase family 3 domain-containing protein</fullName>
    </recommendedName>
</protein>
<proteinExistence type="predicted"/>
<dbReference type="PANTHER" id="PTHR43285:SF2">
    <property type="entry name" value="ANTHRANILATE PHOSPHORIBOSYLTRANSFERASE"/>
    <property type="match status" value="1"/>
</dbReference>